<dbReference type="Gene3D" id="2.40.160.20">
    <property type="match status" value="1"/>
</dbReference>
<evidence type="ECO:0000256" key="1">
    <source>
        <dbReference type="SAM" id="SignalP"/>
    </source>
</evidence>
<dbReference type="GO" id="GO:0016787">
    <property type="term" value="F:hydrolase activity"/>
    <property type="evidence" value="ECO:0007669"/>
    <property type="project" value="UniProtKB-KW"/>
</dbReference>
<dbReference type="EMBL" id="JASBRG010000007">
    <property type="protein sequence ID" value="MDI3320520.1"/>
    <property type="molecule type" value="Genomic_DNA"/>
</dbReference>
<dbReference type="Proteomes" id="UP001226434">
    <property type="component" value="Unassembled WGS sequence"/>
</dbReference>
<keyword evidence="2" id="KW-0378">Hydrolase</keyword>
<evidence type="ECO:0000313" key="2">
    <source>
        <dbReference type="EMBL" id="MDI3320520.1"/>
    </source>
</evidence>
<dbReference type="InterPro" id="IPR011250">
    <property type="entry name" value="OMP/PagP_B-barrel"/>
</dbReference>
<reference evidence="2 3" key="1">
    <citation type="submission" date="2023-05" db="EMBL/GenBank/DDBJ databases">
        <title>Genome sequence of Pinibacter sp. MAH-24.</title>
        <authorList>
            <person name="Huq M.A."/>
        </authorList>
    </citation>
    <scope>NUCLEOTIDE SEQUENCE [LARGE SCALE GENOMIC DNA]</scope>
    <source>
        <strain evidence="2 3">MAH-24</strain>
    </source>
</reference>
<keyword evidence="1" id="KW-0732">Signal</keyword>
<dbReference type="SUPFAM" id="SSF56925">
    <property type="entry name" value="OMPA-like"/>
    <property type="match status" value="1"/>
</dbReference>
<accession>A0ABT6RDQ1</accession>
<proteinExistence type="predicted"/>
<feature type="signal peptide" evidence="1">
    <location>
        <begin position="1"/>
        <end position="19"/>
    </location>
</feature>
<keyword evidence="3" id="KW-1185">Reference proteome</keyword>
<dbReference type="RefSeq" id="WP_282334617.1">
    <property type="nucleotide sequence ID" value="NZ_JASBRG010000007.1"/>
</dbReference>
<sequence length="199" mass="22088">MKYLLTIIAALAFYTAVNAQQVAEFSYQVSFPTGSFKDFVSKTGWVGFSGAYLHRLKNPQLSLGGAFTWFYFQDKKGHGTYPTDKENAAITGNRSNYTNIYQLVALVQYDFKKPKEHMVPYARIGVGGAYQDQRSDNGLYIIQADGAQFAAHADLGLRFNKDENHGFYIAATYNTLPAAQAMTATTFFGLKLGICGWGH</sequence>
<name>A0ABT6RDQ1_9BACT</name>
<gene>
    <name evidence="2" type="ORF">QJ048_12090</name>
</gene>
<protein>
    <submittedName>
        <fullName evidence="2">Acyloxyacyl hydrolase</fullName>
    </submittedName>
</protein>
<comment type="caution">
    <text evidence="2">The sequence shown here is derived from an EMBL/GenBank/DDBJ whole genome shotgun (WGS) entry which is preliminary data.</text>
</comment>
<feature type="chain" id="PRO_5046941608" evidence="1">
    <location>
        <begin position="20"/>
        <end position="199"/>
    </location>
</feature>
<evidence type="ECO:0000313" key="3">
    <source>
        <dbReference type="Proteomes" id="UP001226434"/>
    </source>
</evidence>
<organism evidence="2 3">
    <name type="scientific">Pinibacter soli</name>
    <dbReference type="NCBI Taxonomy" id="3044211"/>
    <lineage>
        <taxon>Bacteria</taxon>
        <taxon>Pseudomonadati</taxon>
        <taxon>Bacteroidota</taxon>
        <taxon>Chitinophagia</taxon>
        <taxon>Chitinophagales</taxon>
        <taxon>Chitinophagaceae</taxon>
        <taxon>Pinibacter</taxon>
    </lineage>
</organism>